<evidence type="ECO:0000313" key="4">
    <source>
        <dbReference type="Proteomes" id="UP000095210"/>
    </source>
</evidence>
<dbReference type="InterPro" id="IPR024975">
    <property type="entry name" value="NOV_C"/>
</dbReference>
<dbReference type="EMBL" id="CP014859">
    <property type="protein sequence ID" value="AOS65117.1"/>
    <property type="molecule type" value="Genomic_DNA"/>
</dbReference>
<protein>
    <submittedName>
        <fullName evidence="3">DUF3883 family protein</fullName>
    </submittedName>
</protein>
<evidence type="ECO:0000256" key="1">
    <source>
        <dbReference type="SAM" id="MobiDB-lite"/>
    </source>
</evidence>
<evidence type="ECO:0000313" key="3">
    <source>
        <dbReference type="EMBL" id="AOS65117.1"/>
    </source>
</evidence>
<feature type="compositionally biased region" description="Polar residues" evidence="1">
    <location>
        <begin position="181"/>
        <end position="191"/>
    </location>
</feature>
<keyword evidence="4" id="KW-1185">Reference proteome</keyword>
<dbReference type="AlphaFoldDB" id="A0AAC9N0I5"/>
<evidence type="ECO:0000259" key="2">
    <source>
        <dbReference type="Pfam" id="PF13020"/>
    </source>
</evidence>
<name>A0AAC9N0I5_9PSEU</name>
<feature type="region of interest" description="Disordered" evidence="1">
    <location>
        <begin position="173"/>
        <end position="193"/>
    </location>
</feature>
<reference evidence="4" key="1">
    <citation type="submission" date="2016-03" db="EMBL/GenBank/DDBJ databases">
        <title>Complete genome sequence of the type strain Actinoalloteichus hymeniacidonis DSM 45092.</title>
        <authorList>
            <person name="Schaffert L."/>
            <person name="Albersmeier A."/>
            <person name="Winkler A."/>
            <person name="Kalinowski J."/>
            <person name="Zotchev S."/>
            <person name="Ruckert C."/>
        </authorList>
    </citation>
    <scope>NUCLEOTIDE SEQUENCE [LARGE SCALE GENOMIC DNA]</scope>
    <source>
        <strain evidence="4">HPA177(T) (DSM 45092(T))</strain>
    </source>
</reference>
<dbReference type="KEGG" id="ahm:TL08_21650"/>
<organism evidence="3 4">
    <name type="scientific">Actinoalloteichus hymeniacidonis</name>
    <dbReference type="NCBI Taxonomy" id="340345"/>
    <lineage>
        <taxon>Bacteria</taxon>
        <taxon>Bacillati</taxon>
        <taxon>Actinomycetota</taxon>
        <taxon>Actinomycetes</taxon>
        <taxon>Pseudonocardiales</taxon>
        <taxon>Pseudonocardiaceae</taxon>
        <taxon>Actinoalloteichus</taxon>
    </lineage>
</organism>
<feature type="domain" description="Protein NO VEIN C-terminal" evidence="2">
    <location>
        <begin position="201"/>
        <end position="277"/>
    </location>
</feature>
<dbReference type="RefSeq" id="WP_069851583.1">
    <property type="nucleotide sequence ID" value="NZ_CP014859.1"/>
</dbReference>
<accession>A0AAC9N0I5</accession>
<dbReference type="Pfam" id="PF13020">
    <property type="entry name" value="NOV_C"/>
    <property type="match status" value="1"/>
</dbReference>
<gene>
    <name evidence="3" type="ORF">TL08_21650</name>
</gene>
<sequence>MRIRDESGQELVATFFVEPGDPPYGLDLIFESAGGRTASGVPRNRDYSPALLLLLTRLALLGASLDDALLDSRNTERLPVAERRLLLAGRPFPVRLGVERDLTVLRDVLTAAQGTVASNANPSKGSNRRRRIRLRLGVPGYSTDEADRLQSRLAAPPPRVDIVLPPTSVELAPEVHHSPKSRSSGTGTPRQQDAAARLALEMYSMALATQYFEERGWQVADVSRTFSWDLALTAEGRPETHVEVKGTGTDGTRVELTHAEVEHAQSFEHMVLFIVREIRLDRSGEQPVAHGGTIRVFQDWSPAPARLTPSRYAYEVPE</sequence>
<dbReference type="Proteomes" id="UP000095210">
    <property type="component" value="Chromosome"/>
</dbReference>
<proteinExistence type="predicted"/>